<evidence type="ECO:0000256" key="4">
    <source>
        <dbReference type="ARBA" id="ARBA00022692"/>
    </source>
</evidence>
<reference evidence="8 9" key="1">
    <citation type="submission" date="2019-03" db="EMBL/GenBank/DDBJ databases">
        <title>Genomic Encyclopedia of Archaeal and Bacterial Type Strains, Phase II (KMG-II): from individual species to whole genera.</title>
        <authorList>
            <person name="Goeker M."/>
        </authorList>
    </citation>
    <scope>NUCLEOTIDE SEQUENCE [LARGE SCALE GENOMIC DNA]</scope>
    <source>
        <strain evidence="8 9">DSM 45499</strain>
    </source>
</reference>
<proteinExistence type="inferred from homology"/>
<dbReference type="PANTHER" id="PTHR33452">
    <property type="entry name" value="OXIDOREDUCTASE CATD-RELATED"/>
    <property type="match status" value="1"/>
</dbReference>
<evidence type="ECO:0000256" key="1">
    <source>
        <dbReference type="ARBA" id="ARBA00004651"/>
    </source>
</evidence>
<dbReference type="GO" id="GO:0005886">
    <property type="term" value="C:plasma membrane"/>
    <property type="evidence" value="ECO:0007669"/>
    <property type="project" value="UniProtKB-SubCell"/>
</dbReference>
<keyword evidence="3" id="KW-1003">Cell membrane</keyword>
<protein>
    <submittedName>
        <fullName evidence="8">Putative membrane protein YphA (DoxX/SURF4 family)</fullName>
    </submittedName>
</protein>
<dbReference type="EMBL" id="SOCP01000009">
    <property type="protein sequence ID" value="TDV48025.1"/>
    <property type="molecule type" value="Genomic_DNA"/>
</dbReference>
<dbReference type="InterPro" id="IPR051907">
    <property type="entry name" value="DoxX-like_oxidoreductase"/>
</dbReference>
<dbReference type="Pfam" id="PF07681">
    <property type="entry name" value="DoxX"/>
    <property type="match status" value="1"/>
</dbReference>
<keyword evidence="4" id="KW-0812">Transmembrane</keyword>
<feature type="region of interest" description="Disordered" evidence="7">
    <location>
        <begin position="206"/>
        <end position="240"/>
    </location>
</feature>
<comment type="subcellular location">
    <subcellularLocation>
        <location evidence="1">Cell membrane</location>
        <topology evidence="1">Multi-pass membrane protein</topology>
    </subcellularLocation>
</comment>
<dbReference type="Gene3D" id="1.20.120.20">
    <property type="entry name" value="Apolipoprotein"/>
    <property type="match status" value="1"/>
</dbReference>
<dbReference type="InterPro" id="IPR032808">
    <property type="entry name" value="DoxX"/>
</dbReference>
<evidence type="ECO:0000256" key="7">
    <source>
        <dbReference type="SAM" id="MobiDB-lite"/>
    </source>
</evidence>
<dbReference type="RefSeq" id="WP_133905291.1">
    <property type="nucleotide sequence ID" value="NZ_SOCP01000009.1"/>
</dbReference>
<evidence type="ECO:0000256" key="5">
    <source>
        <dbReference type="ARBA" id="ARBA00022989"/>
    </source>
</evidence>
<organism evidence="8 9">
    <name type="scientific">Actinophytocola oryzae</name>
    <dbReference type="NCBI Taxonomy" id="502181"/>
    <lineage>
        <taxon>Bacteria</taxon>
        <taxon>Bacillati</taxon>
        <taxon>Actinomycetota</taxon>
        <taxon>Actinomycetes</taxon>
        <taxon>Pseudonocardiales</taxon>
        <taxon>Pseudonocardiaceae</taxon>
    </lineage>
</organism>
<keyword evidence="5" id="KW-1133">Transmembrane helix</keyword>
<evidence type="ECO:0000256" key="2">
    <source>
        <dbReference type="ARBA" id="ARBA00006679"/>
    </source>
</evidence>
<dbReference type="Proteomes" id="UP000294927">
    <property type="component" value="Unassembled WGS sequence"/>
</dbReference>
<evidence type="ECO:0000256" key="6">
    <source>
        <dbReference type="ARBA" id="ARBA00023136"/>
    </source>
</evidence>
<evidence type="ECO:0000313" key="9">
    <source>
        <dbReference type="Proteomes" id="UP000294927"/>
    </source>
</evidence>
<dbReference type="AlphaFoldDB" id="A0A4R7VFY0"/>
<accession>A0A4R7VFY0</accession>
<dbReference type="OrthoDB" id="329282at2"/>
<evidence type="ECO:0000313" key="8">
    <source>
        <dbReference type="EMBL" id="TDV48025.1"/>
    </source>
</evidence>
<evidence type="ECO:0000256" key="3">
    <source>
        <dbReference type="ARBA" id="ARBA00022475"/>
    </source>
</evidence>
<keyword evidence="6" id="KW-0472">Membrane</keyword>
<dbReference type="PANTHER" id="PTHR33452:SF1">
    <property type="entry name" value="INNER MEMBRANE PROTEIN YPHA-RELATED"/>
    <property type="match status" value="1"/>
</dbReference>
<comment type="similarity">
    <text evidence="2">Belongs to the DoxX family.</text>
</comment>
<gene>
    <name evidence="8" type="ORF">CLV71_109269</name>
</gene>
<keyword evidence="9" id="KW-1185">Reference proteome</keyword>
<name>A0A4R7VFY0_9PSEU</name>
<sequence length="240" mass="24433">MILRRIARPMLAAVFVSGGIDTLRNPKPRVAAAAPAIDKAVEQVGDKLPAQVPTDPEMLVKINAAAQVGAGVLFGLGKFPRLSAFVLAASLAPTTVAGHRFWEQEDPASRAAQRTHFLKNLGLLGGLIIAAADTHGKPSLTWRARHATDALAGSVQGTVHGAAASVQGTARSAVGSLEEAARSAVGSVEGAAKSARGSVQGVAKSARGSVEGVAKSARGSVEDATKSVQGTARSVRKKLA</sequence>
<comment type="caution">
    <text evidence="8">The sequence shown here is derived from an EMBL/GenBank/DDBJ whole genome shotgun (WGS) entry which is preliminary data.</text>
</comment>